<evidence type="ECO:0000313" key="3">
    <source>
        <dbReference type="Proteomes" id="UP001278500"/>
    </source>
</evidence>
<feature type="region of interest" description="Disordered" evidence="1">
    <location>
        <begin position="210"/>
        <end position="244"/>
    </location>
</feature>
<dbReference type="EMBL" id="JAUEPP010000004">
    <property type="protein sequence ID" value="KAK3345258.1"/>
    <property type="molecule type" value="Genomic_DNA"/>
</dbReference>
<accession>A0AAE0JFX0</accession>
<gene>
    <name evidence="2" type="ORF">B0H65DRAFT_200936</name>
</gene>
<dbReference type="GeneID" id="87858936"/>
<sequence length="244" mass="26627">MKLNSCGPKVQCFYVEVAWPSCRARALRGRGFADAVLKIERGAALTRVFRFPVPVHARGERGDRRRKTGRRPGHNHAEHLRRQHHMHVSAIACVSRDSGCQTRSQHRDVKTAVQPHVEVDTCIDVTEPFGPLGLSPTHPGKPPLLTGVETLLRPFQKTMLELPIVGRGRSIGMRLHPPLKTDEPACAMRSVACPRHSVLSRSSSMFFVEPSGSHGNGASRMEHATDSRASSNIPGGCGSKVSGS</sequence>
<protein>
    <submittedName>
        <fullName evidence="2">Uncharacterized protein</fullName>
    </submittedName>
</protein>
<feature type="compositionally biased region" description="Basic residues" evidence="1">
    <location>
        <begin position="64"/>
        <end position="74"/>
    </location>
</feature>
<evidence type="ECO:0000256" key="1">
    <source>
        <dbReference type="SAM" id="MobiDB-lite"/>
    </source>
</evidence>
<proteinExistence type="predicted"/>
<dbReference type="AlphaFoldDB" id="A0AAE0JFX0"/>
<reference evidence="2" key="1">
    <citation type="journal article" date="2023" name="Mol. Phylogenet. Evol.">
        <title>Genome-scale phylogeny and comparative genomics of the fungal order Sordariales.</title>
        <authorList>
            <person name="Hensen N."/>
            <person name="Bonometti L."/>
            <person name="Westerberg I."/>
            <person name="Brannstrom I.O."/>
            <person name="Guillou S."/>
            <person name="Cros-Aarteil S."/>
            <person name="Calhoun S."/>
            <person name="Haridas S."/>
            <person name="Kuo A."/>
            <person name="Mondo S."/>
            <person name="Pangilinan J."/>
            <person name="Riley R."/>
            <person name="LaButti K."/>
            <person name="Andreopoulos B."/>
            <person name="Lipzen A."/>
            <person name="Chen C."/>
            <person name="Yan M."/>
            <person name="Daum C."/>
            <person name="Ng V."/>
            <person name="Clum A."/>
            <person name="Steindorff A."/>
            <person name="Ohm R.A."/>
            <person name="Martin F."/>
            <person name="Silar P."/>
            <person name="Natvig D.O."/>
            <person name="Lalanne C."/>
            <person name="Gautier V."/>
            <person name="Ament-Velasquez S.L."/>
            <person name="Kruys A."/>
            <person name="Hutchinson M.I."/>
            <person name="Powell A.J."/>
            <person name="Barry K."/>
            <person name="Miller A.N."/>
            <person name="Grigoriev I.V."/>
            <person name="Debuchy R."/>
            <person name="Gladieux P."/>
            <person name="Hiltunen Thoren M."/>
            <person name="Johannesson H."/>
        </authorList>
    </citation>
    <scope>NUCLEOTIDE SEQUENCE</scope>
    <source>
        <strain evidence="2">CBS 560.94</strain>
    </source>
</reference>
<evidence type="ECO:0000313" key="2">
    <source>
        <dbReference type="EMBL" id="KAK3345258.1"/>
    </source>
</evidence>
<organism evidence="2 3">
    <name type="scientific">Neurospora tetraspora</name>
    <dbReference type="NCBI Taxonomy" id="94610"/>
    <lineage>
        <taxon>Eukaryota</taxon>
        <taxon>Fungi</taxon>
        <taxon>Dikarya</taxon>
        <taxon>Ascomycota</taxon>
        <taxon>Pezizomycotina</taxon>
        <taxon>Sordariomycetes</taxon>
        <taxon>Sordariomycetidae</taxon>
        <taxon>Sordariales</taxon>
        <taxon>Sordariaceae</taxon>
        <taxon>Neurospora</taxon>
    </lineage>
</organism>
<dbReference type="RefSeq" id="XP_062681871.1">
    <property type="nucleotide sequence ID" value="XM_062821782.1"/>
</dbReference>
<keyword evidence="3" id="KW-1185">Reference proteome</keyword>
<feature type="region of interest" description="Disordered" evidence="1">
    <location>
        <begin position="58"/>
        <end position="82"/>
    </location>
</feature>
<reference evidence="2" key="2">
    <citation type="submission" date="2023-06" db="EMBL/GenBank/DDBJ databases">
        <authorList>
            <consortium name="Lawrence Berkeley National Laboratory"/>
            <person name="Haridas S."/>
            <person name="Hensen N."/>
            <person name="Bonometti L."/>
            <person name="Westerberg I."/>
            <person name="Brannstrom I.O."/>
            <person name="Guillou S."/>
            <person name="Cros-Aarteil S."/>
            <person name="Calhoun S."/>
            <person name="Kuo A."/>
            <person name="Mondo S."/>
            <person name="Pangilinan J."/>
            <person name="Riley R."/>
            <person name="Labutti K."/>
            <person name="Andreopoulos B."/>
            <person name="Lipzen A."/>
            <person name="Chen C."/>
            <person name="Yanf M."/>
            <person name="Daum C."/>
            <person name="Ng V."/>
            <person name="Clum A."/>
            <person name="Steindorff A."/>
            <person name="Ohm R."/>
            <person name="Martin F."/>
            <person name="Silar P."/>
            <person name="Natvig D."/>
            <person name="Lalanne C."/>
            <person name="Gautier V."/>
            <person name="Ament-Velasquez S.L."/>
            <person name="Kruys A."/>
            <person name="Hutchinson M.I."/>
            <person name="Powell A.J."/>
            <person name="Barry K."/>
            <person name="Miller A.N."/>
            <person name="Grigoriev I.V."/>
            <person name="Debuchy R."/>
            <person name="Gladieux P."/>
            <person name="Thoren M.H."/>
            <person name="Johannesson H."/>
        </authorList>
    </citation>
    <scope>NUCLEOTIDE SEQUENCE</scope>
    <source>
        <strain evidence="2">CBS 560.94</strain>
    </source>
</reference>
<dbReference type="Proteomes" id="UP001278500">
    <property type="component" value="Unassembled WGS sequence"/>
</dbReference>
<name>A0AAE0JFX0_9PEZI</name>
<comment type="caution">
    <text evidence="2">The sequence shown here is derived from an EMBL/GenBank/DDBJ whole genome shotgun (WGS) entry which is preliminary data.</text>
</comment>